<keyword evidence="3" id="KW-1185">Reference proteome</keyword>
<feature type="domain" description="AAA-ATPase-like" evidence="1">
    <location>
        <begin position="169"/>
        <end position="331"/>
    </location>
</feature>
<name>A0AA39QGU6_9AGAR</name>
<dbReference type="Pfam" id="PF09820">
    <property type="entry name" value="AAA-ATPase_like"/>
    <property type="match status" value="1"/>
</dbReference>
<reference evidence="2" key="1">
    <citation type="submission" date="2023-06" db="EMBL/GenBank/DDBJ databases">
        <authorList>
            <consortium name="Lawrence Berkeley National Laboratory"/>
            <person name="Ahrendt S."/>
            <person name="Sahu N."/>
            <person name="Indic B."/>
            <person name="Wong-Bajracharya J."/>
            <person name="Merenyi Z."/>
            <person name="Ke H.-M."/>
            <person name="Monk M."/>
            <person name="Kocsube S."/>
            <person name="Drula E."/>
            <person name="Lipzen A."/>
            <person name="Balint B."/>
            <person name="Henrissat B."/>
            <person name="Andreopoulos B."/>
            <person name="Martin F.M."/>
            <person name="Harder C.B."/>
            <person name="Rigling D."/>
            <person name="Ford K.L."/>
            <person name="Foster G.D."/>
            <person name="Pangilinan J."/>
            <person name="Papanicolaou A."/>
            <person name="Barry K."/>
            <person name="LaButti K."/>
            <person name="Viragh M."/>
            <person name="Koriabine M."/>
            <person name="Yan M."/>
            <person name="Riley R."/>
            <person name="Champramary S."/>
            <person name="Plett K.L."/>
            <person name="Tsai I.J."/>
            <person name="Slot J."/>
            <person name="Sipos G."/>
            <person name="Plett J."/>
            <person name="Nagy L.G."/>
            <person name="Grigoriev I.V."/>
        </authorList>
    </citation>
    <scope>NUCLEOTIDE SEQUENCE</scope>
    <source>
        <strain evidence="2">HWK02</strain>
    </source>
</reference>
<organism evidence="2 3">
    <name type="scientific">Armillaria luteobubalina</name>
    <dbReference type="NCBI Taxonomy" id="153913"/>
    <lineage>
        <taxon>Eukaryota</taxon>
        <taxon>Fungi</taxon>
        <taxon>Dikarya</taxon>
        <taxon>Basidiomycota</taxon>
        <taxon>Agaricomycotina</taxon>
        <taxon>Agaricomycetes</taxon>
        <taxon>Agaricomycetidae</taxon>
        <taxon>Agaricales</taxon>
        <taxon>Marasmiineae</taxon>
        <taxon>Physalacriaceae</taxon>
        <taxon>Armillaria</taxon>
    </lineage>
</organism>
<dbReference type="EMBL" id="JAUEPU010000005">
    <property type="protein sequence ID" value="KAK0502156.1"/>
    <property type="molecule type" value="Genomic_DNA"/>
</dbReference>
<proteinExistence type="predicted"/>
<dbReference type="InterPro" id="IPR018631">
    <property type="entry name" value="AAA-ATPase-like_dom"/>
</dbReference>
<dbReference type="AlphaFoldDB" id="A0AA39QGU6"/>
<protein>
    <recommendedName>
        <fullName evidence="1">AAA-ATPase-like domain-containing protein</fullName>
    </recommendedName>
</protein>
<evidence type="ECO:0000313" key="2">
    <source>
        <dbReference type="EMBL" id="KAK0502156.1"/>
    </source>
</evidence>
<evidence type="ECO:0000259" key="1">
    <source>
        <dbReference type="Pfam" id="PF09820"/>
    </source>
</evidence>
<comment type="caution">
    <text evidence="2">The sequence shown here is derived from an EMBL/GenBank/DDBJ whole genome shotgun (WGS) entry which is preliminary data.</text>
</comment>
<dbReference type="Proteomes" id="UP001175228">
    <property type="component" value="Unassembled WGS sequence"/>
</dbReference>
<gene>
    <name evidence="2" type="ORF">EDD18DRAFT_1100642</name>
</gene>
<sequence>MSFDVECVLPCNFWPSYWALCCGNTFHDLFEAAKDVHDNECYCQLPLGDHMWVLTEKISHSSAARSKTPPAGSRHMDINEEVSKFNTEAHATVAWFFDGKDFNGSEGSSSDTLLSTSPTSPSSLVAHVGSKGSTNISSPIIIGQGTFRIDSNESTLPIGSLTLYQDVLSSPGVVWVDKMSCLVELDKTANFDSRLVLVHCPAGFGKTSFLAMAEFFHDIKYCDSPMSRSALSSTWTGDFCATHRYMTVLHTDLVLTFDLAMMRITDYETLLVEHLNTALKQFLSKYEQELHFPPESMAYYIHEDGVSSLAAVLDLVWLSQRWQVFVCIDNYN</sequence>
<evidence type="ECO:0000313" key="3">
    <source>
        <dbReference type="Proteomes" id="UP001175228"/>
    </source>
</evidence>
<accession>A0AA39QGU6</accession>